<keyword evidence="2" id="KW-0813">Transport</keyword>
<evidence type="ECO:0000256" key="7">
    <source>
        <dbReference type="ARBA" id="ARBA00023136"/>
    </source>
</evidence>
<feature type="transmembrane region" description="Helical" evidence="8">
    <location>
        <begin position="165"/>
        <end position="187"/>
    </location>
</feature>
<reference evidence="10 11" key="1">
    <citation type="submission" date="2018-02" db="EMBL/GenBank/DDBJ databases">
        <authorList>
            <person name="Machado R.A."/>
        </authorList>
    </citation>
    <scope>NUCLEOTIDE SEQUENCE [LARGE SCALE GENOMIC DNA]</scope>
    <source>
        <strain evidence="10 11">DSM 23271</strain>
    </source>
</reference>
<keyword evidence="4 8" id="KW-0812">Transmembrane</keyword>
<proteinExistence type="predicted"/>
<feature type="transmembrane region" description="Helical" evidence="8">
    <location>
        <begin position="318"/>
        <end position="336"/>
    </location>
</feature>
<dbReference type="Pfam" id="PF00999">
    <property type="entry name" value="Na_H_Exchanger"/>
    <property type="match status" value="1"/>
</dbReference>
<comment type="caution">
    <text evidence="10">The sequence shown here is derived from an EMBL/GenBank/DDBJ whole genome shotgun (WGS) entry which is preliminary data.</text>
</comment>
<evidence type="ECO:0000256" key="3">
    <source>
        <dbReference type="ARBA" id="ARBA00022449"/>
    </source>
</evidence>
<name>A0A7X5QLL0_9GAMM</name>
<dbReference type="GO" id="GO:1902600">
    <property type="term" value="P:proton transmembrane transport"/>
    <property type="evidence" value="ECO:0007669"/>
    <property type="project" value="InterPro"/>
</dbReference>
<feature type="transmembrane region" description="Helical" evidence="8">
    <location>
        <begin position="412"/>
        <end position="431"/>
    </location>
</feature>
<feature type="transmembrane region" description="Helical" evidence="8">
    <location>
        <begin position="32"/>
        <end position="51"/>
    </location>
</feature>
<keyword evidence="5 8" id="KW-1133">Transmembrane helix</keyword>
<keyword evidence="3" id="KW-0050">Antiport</keyword>
<protein>
    <submittedName>
        <fullName evidence="10">Sodium:proton antiporter</fullName>
    </submittedName>
</protein>
<sequence>MEFIDMNEKNNMLIFSLIDESTSAVGYSAEDILLKLLYQLIVILIVTRIFVWIGRSYLGQTAVAGEVLAGLVLGPSVAGALFPEFMGNIFPEESSTIFIGIAQIGLILLMFEIGLEFEFGEKLRKSRFTVAVISITGIFLPFTVGFFSAEWLWNSITTPRPDKNAFQLFFALALSITAIPVLGRIFMELGLAHTRTATLIIGAAAIDDIGGWILLGAISTICASNYQFDQFIFNIFGIIVYVILVFLIVKPLLRYWLSSELKKEKRLSHTVMAYIIIFLFLSASVTSYLGIFALIGSFAIGVALHENREFVTLWKERIGSLVHIFFLPIFFTYTGLRTDIGTLSGPDEWIICLLICLLAFVTKFGGTYIASRLLGENRRIAATIGISMNTRALMELIVLNIGYDLGILPPNIFTMLVIMAILSTFITTPLIRRLMKGQAIRN</sequence>
<dbReference type="EMBL" id="PUJV01000008">
    <property type="protein sequence ID" value="NHB96623.1"/>
    <property type="molecule type" value="Genomic_DNA"/>
</dbReference>
<evidence type="ECO:0000256" key="6">
    <source>
        <dbReference type="ARBA" id="ARBA00023065"/>
    </source>
</evidence>
<feature type="transmembrane region" description="Helical" evidence="8">
    <location>
        <begin position="274"/>
        <end position="298"/>
    </location>
</feature>
<feature type="transmembrane region" description="Helical" evidence="8">
    <location>
        <begin position="199"/>
        <end position="219"/>
    </location>
</feature>
<feature type="domain" description="Cation/H+ exchanger transmembrane" evidence="9">
    <location>
        <begin position="47"/>
        <end position="435"/>
    </location>
</feature>
<accession>A0A7X5QLL0</accession>
<feature type="transmembrane region" description="Helical" evidence="8">
    <location>
        <begin position="348"/>
        <end position="370"/>
    </location>
</feature>
<dbReference type="Gene3D" id="1.20.1530.20">
    <property type="match status" value="1"/>
</dbReference>
<gene>
    <name evidence="10" type="ORF">C5470_09455</name>
</gene>
<keyword evidence="7 8" id="KW-0472">Membrane</keyword>
<evidence type="ECO:0000256" key="5">
    <source>
        <dbReference type="ARBA" id="ARBA00022989"/>
    </source>
</evidence>
<dbReference type="GO" id="GO:0015297">
    <property type="term" value="F:antiporter activity"/>
    <property type="evidence" value="ECO:0007669"/>
    <property type="project" value="UniProtKB-KW"/>
</dbReference>
<dbReference type="InterPro" id="IPR050794">
    <property type="entry name" value="CPA2_transporter"/>
</dbReference>
<organism evidence="10 11">
    <name type="scientific">Photorhabdus stackebrandtii</name>
    <dbReference type="NCBI Taxonomy" id="1123042"/>
    <lineage>
        <taxon>Bacteria</taxon>
        <taxon>Pseudomonadati</taxon>
        <taxon>Pseudomonadota</taxon>
        <taxon>Gammaproteobacteria</taxon>
        <taxon>Enterobacterales</taxon>
        <taxon>Morganellaceae</taxon>
        <taxon>Photorhabdus</taxon>
    </lineage>
</organism>
<evidence type="ECO:0000313" key="10">
    <source>
        <dbReference type="EMBL" id="NHB96623.1"/>
    </source>
</evidence>
<dbReference type="GO" id="GO:0016020">
    <property type="term" value="C:membrane"/>
    <property type="evidence" value="ECO:0007669"/>
    <property type="project" value="UniProtKB-SubCell"/>
</dbReference>
<comment type="subcellular location">
    <subcellularLocation>
        <location evidence="1">Membrane</location>
        <topology evidence="1">Multi-pass membrane protein</topology>
    </subcellularLocation>
</comment>
<dbReference type="Proteomes" id="UP000547931">
    <property type="component" value="Unassembled WGS sequence"/>
</dbReference>
<dbReference type="PANTHER" id="PTHR32468:SF0">
    <property type="entry name" value="K(+)_H(+) ANTIPORTER 1"/>
    <property type="match status" value="1"/>
</dbReference>
<dbReference type="AlphaFoldDB" id="A0A7X5QLL0"/>
<feature type="transmembrane region" description="Helical" evidence="8">
    <location>
        <begin position="94"/>
        <end position="115"/>
    </location>
</feature>
<keyword evidence="6" id="KW-0406">Ion transport</keyword>
<evidence type="ECO:0000256" key="8">
    <source>
        <dbReference type="SAM" id="Phobius"/>
    </source>
</evidence>
<dbReference type="InterPro" id="IPR006153">
    <property type="entry name" value="Cation/H_exchanger_TM"/>
</dbReference>
<feature type="transmembrane region" description="Helical" evidence="8">
    <location>
        <begin position="63"/>
        <end position="82"/>
    </location>
</feature>
<feature type="transmembrane region" description="Helical" evidence="8">
    <location>
        <begin position="127"/>
        <end position="153"/>
    </location>
</feature>
<feature type="transmembrane region" description="Helical" evidence="8">
    <location>
        <begin position="231"/>
        <end position="253"/>
    </location>
</feature>
<keyword evidence="11" id="KW-1185">Reference proteome</keyword>
<evidence type="ECO:0000256" key="1">
    <source>
        <dbReference type="ARBA" id="ARBA00004141"/>
    </source>
</evidence>
<evidence type="ECO:0000313" key="11">
    <source>
        <dbReference type="Proteomes" id="UP000547931"/>
    </source>
</evidence>
<evidence type="ECO:0000259" key="9">
    <source>
        <dbReference type="Pfam" id="PF00999"/>
    </source>
</evidence>
<dbReference type="PANTHER" id="PTHR32468">
    <property type="entry name" value="CATION/H + ANTIPORTER"/>
    <property type="match status" value="1"/>
</dbReference>
<dbReference type="InterPro" id="IPR038770">
    <property type="entry name" value="Na+/solute_symporter_sf"/>
</dbReference>
<evidence type="ECO:0000256" key="4">
    <source>
        <dbReference type="ARBA" id="ARBA00022692"/>
    </source>
</evidence>
<evidence type="ECO:0000256" key="2">
    <source>
        <dbReference type="ARBA" id="ARBA00022448"/>
    </source>
</evidence>